<dbReference type="PANTHER" id="PTHR43685">
    <property type="entry name" value="GLYCOSYLTRANSFERASE"/>
    <property type="match status" value="1"/>
</dbReference>
<gene>
    <name evidence="2" type="ORF">GR170_15390</name>
</gene>
<dbReference type="PANTHER" id="PTHR43685:SF2">
    <property type="entry name" value="GLYCOSYLTRANSFERASE 2-LIKE DOMAIN-CONTAINING PROTEIN"/>
    <property type="match status" value="1"/>
</dbReference>
<dbReference type="InterPro" id="IPR029044">
    <property type="entry name" value="Nucleotide-diphossugar_trans"/>
</dbReference>
<organism evidence="2 3">
    <name type="scientific">Pseudooceanicola albus</name>
    <dbReference type="NCBI Taxonomy" id="2692189"/>
    <lineage>
        <taxon>Bacteria</taxon>
        <taxon>Pseudomonadati</taxon>
        <taxon>Pseudomonadota</taxon>
        <taxon>Alphaproteobacteria</taxon>
        <taxon>Rhodobacterales</taxon>
        <taxon>Paracoccaceae</taxon>
        <taxon>Pseudooceanicola</taxon>
    </lineage>
</organism>
<sequence length="307" mass="33107">MPRFTVVIPCQNAEATLGDMLDSLVGQSFENWNALVIDDGSWDGTRCVAWDYAARDRRIGLAGSHNRGMATALNLARNLANGELLAFCLPQDIWAPHKLARMDVLFRDPAVDAAFGRVGVLGGLGTLSAPLPAGDRGVQLLSLPQLLDAPVNPVVTLSNLTLRRGLFQDSGGFDETLRQQADLEYLVRLVAAGHRIHGLEDVLVHIRPEPTPPGEDLEALHRGRQAALRIARDHGYRPARKREAALLCALADKALHSDTPALQALRLALSGLLTSPKGFLPAGGPTLAAALLAPLMPRRLRRALFAH</sequence>
<dbReference type="Proteomes" id="UP000477911">
    <property type="component" value="Unassembled WGS sequence"/>
</dbReference>
<keyword evidence="3" id="KW-1185">Reference proteome</keyword>
<dbReference type="RefSeq" id="WP_160895349.1">
    <property type="nucleotide sequence ID" value="NZ_WUMU01000017.1"/>
</dbReference>
<reference evidence="2 3" key="1">
    <citation type="submission" date="2019-12" db="EMBL/GenBank/DDBJ databases">
        <authorList>
            <person name="Li M."/>
        </authorList>
    </citation>
    <scope>NUCLEOTIDE SEQUENCE [LARGE SCALE GENOMIC DNA]</scope>
    <source>
        <strain evidence="2 3">GBMRC 2024</strain>
    </source>
</reference>
<dbReference type="InterPro" id="IPR050834">
    <property type="entry name" value="Glycosyltransf_2"/>
</dbReference>
<dbReference type="Pfam" id="PF00535">
    <property type="entry name" value="Glycos_transf_2"/>
    <property type="match status" value="1"/>
</dbReference>
<dbReference type="EMBL" id="WUMU01000017">
    <property type="protein sequence ID" value="MXN19225.1"/>
    <property type="molecule type" value="Genomic_DNA"/>
</dbReference>
<dbReference type="GO" id="GO:0016740">
    <property type="term" value="F:transferase activity"/>
    <property type="evidence" value="ECO:0007669"/>
    <property type="project" value="UniProtKB-KW"/>
</dbReference>
<evidence type="ECO:0000313" key="2">
    <source>
        <dbReference type="EMBL" id="MXN19225.1"/>
    </source>
</evidence>
<dbReference type="CDD" id="cd00761">
    <property type="entry name" value="Glyco_tranf_GTA_type"/>
    <property type="match status" value="1"/>
</dbReference>
<proteinExistence type="predicted"/>
<dbReference type="AlphaFoldDB" id="A0A6L7G525"/>
<comment type="caution">
    <text evidence="2">The sequence shown here is derived from an EMBL/GenBank/DDBJ whole genome shotgun (WGS) entry which is preliminary data.</text>
</comment>
<accession>A0A6L7G525</accession>
<dbReference type="Gene3D" id="3.90.550.10">
    <property type="entry name" value="Spore Coat Polysaccharide Biosynthesis Protein SpsA, Chain A"/>
    <property type="match status" value="1"/>
</dbReference>
<dbReference type="SUPFAM" id="SSF53448">
    <property type="entry name" value="Nucleotide-diphospho-sugar transferases"/>
    <property type="match status" value="1"/>
</dbReference>
<dbReference type="InterPro" id="IPR001173">
    <property type="entry name" value="Glyco_trans_2-like"/>
</dbReference>
<name>A0A6L7G525_9RHOB</name>
<evidence type="ECO:0000259" key="1">
    <source>
        <dbReference type="Pfam" id="PF00535"/>
    </source>
</evidence>
<feature type="domain" description="Glycosyltransferase 2-like" evidence="1">
    <location>
        <begin position="5"/>
        <end position="118"/>
    </location>
</feature>
<keyword evidence="2" id="KW-0808">Transferase</keyword>
<evidence type="ECO:0000313" key="3">
    <source>
        <dbReference type="Proteomes" id="UP000477911"/>
    </source>
</evidence>
<protein>
    <submittedName>
        <fullName evidence="2">Glycosyltransferase</fullName>
    </submittedName>
</protein>